<dbReference type="AlphaFoldDB" id="A0A0E4H2N0"/>
<proteinExistence type="predicted"/>
<sequence>MLAVAASGPNKRVKELAEAGDVSVSGEVFGLNGDEDRCGSESSDAIFADSLAVHV</sequence>
<accession>A0A0E4H2N0</accession>
<evidence type="ECO:0000313" key="2">
    <source>
        <dbReference type="Proteomes" id="UP000199251"/>
    </source>
</evidence>
<dbReference type="Proteomes" id="UP000199251">
    <property type="component" value="Unassembled WGS sequence"/>
</dbReference>
<dbReference type="EMBL" id="CTEE01000002">
    <property type="protein sequence ID" value="CQD24094.1"/>
    <property type="molecule type" value="Genomic_DNA"/>
</dbReference>
<organism evidence="1 2">
    <name type="scientific">Mycobacterium lentiflavum</name>
    <dbReference type="NCBI Taxonomy" id="141349"/>
    <lineage>
        <taxon>Bacteria</taxon>
        <taxon>Bacillati</taxon>
        <taxon>Actinomycetota</taxon>
        <taxon>Actinomycetes</taxon>
        <taxon>Mycobacteriales</taxon>
        <taxon>Mycobacteriaceae</taxon>
        <taxon>Mycobacterium</taxon>
        <taxon>Mycobacterium simiae complex</taxon>
    </lineage>
</organism>
<name>A0A0E4H2N0_MYCLN</name>
<reference evidence="1 2" key="1">
    <citation type="submission" date="2015-03" db="EMBL/GenBank/DDBJ databases">
        <authorList>
            <person name="Urmite Genomes"/>
        </authorList>
    </citation>
    <scope>NUCLEOTIDE SEQUENCE [LARGE SCALE GENOMIC DNA]</scope>
    <source>
        <strain evidence="1 2">CSUR P1491</strain>
    </source>
</reference>
<protein>
    <submittedName>
        <fullName evidence="1">Uncharacterized protein</fullName>
    </submittedName>
</protein>
<evidence type="ECO:0000313" key="1">
    <source>
        <dbReference type="EMBL" id="CQD24094.1"/>
    </source>
</evidence>
<gene>
    <name evidence="1" type="ORF">BN1232_06047</name>
</gene>